<name>A0A5P3VL69_9BURK</name>
<dbReference type="EMBL" id="CP032519">
    <property type="protein sequence ID" value="QEZ47176.1"/>
    <property type="molecule type" value="Genomic_DNA"/>
</dbReference>
<evidence type="ECO:0000313" key="1">
    <source>
        <dbReference type="EMBL" id="QEZ47176.1"/>
    </source>
</evidence>
<gene>
    <name evidence="1" type="ORF">D2917_23785</name>
</gene>
<dbReference type="Proteomes" id="UP000325743">
    <property type="component" value="Chromosome 2"/>
</dbReference>
<protein>
    <submittedName>
        <fullName evidence="1">Tail fiber assembly protein</fullName>
    </submittedName>
</protein>
<organism evidence="1 2">
    <name type="scientific">Cupriavidus oxalaticus</name>
    <dbReference type="NCBI Taxonomy" id="96344"/>
    <lineage>
        <taxon>Bacteria</taxon>
        <taxon>Pseudomonadati</taxon>
        <taxon>Pseudomonadota</taxon>
        <taxon>Betaproteobacteria</taxon>
        <taxon>Burkholderiales</taxon>
        <taxon>Burkholderiaceae</taxon>
        <taxon>Cupriavidus</taxon>
    </lineage>
</organism>
<proteinExistence type="predicted"/>
<dbReference type="AlphaFoldDB" id="A0A5P3VL69"/>
<accession>A0A5P3VL69</accession>
<evidence type="ECO:0000313" key="2">
    <source>
        <dbReference type="Proteomes" id="UP000325743"/>
    </source>
</evidence>
<dbReference type="RefSeq" id="WP_151072167.1">
    <property type="nucleotide sequence ID" value="NZ_CP032519.1"/>
</dbReference>
<reference evidence="1 2" key="1">
    <citation type="submission" date="2018-09" db="EMBL/GenBank/DDBJ databases">
        <title>Complete genome sequence of Cupriavidus oxalaticus T2, a bacterium capable of phenol tolerance and degradation.</title>
        <authorList>
            <person name="Yan J."/>
        </authorList>
    </citation>
    <scope>NUCLEOTIDE SEQUENCE [LARGE SCALE GENOMIC DNA]</scope>
    <source>
        <strain evidence="1 2">T2</strain>
    </source>
</reference>
<dbReference type="Pfam" id="PF02413">
    <property type="entry name" value="Caudo_TAP"/>
    <property type="match status" value="1"/>
</dbReference>
<sequence>MEIFNYNPFTGEFLSVGVAEDNPLEPDVPIVAGWATPVAPPAAGQRSVPVYRDQAGVAPQNWQEGAWSLVPDYRGTPLFRTADGSAFQLSGEYNGLGDLPPFLTDEPRPSPAHVWTVDEWVLDEALQAEQLAATARADRDALLAEADQLIAPLMDGFVLGELTEEDETRLRALSQYRKALRAVTNQAGFPRTIDWPVKPA</sequence>
<dbReference type="InterPro" id="IPR003458">
    <property type="entry name" value="Phage_T4_Gp38_tail_assem"/>
</dbReference>